<keyword evidence="3" id="KW-1185">Reference proteome</keyword>
<evidence type="ECO:0000313" key="2">
    <source>
        <dbReference type="EMBL" id="KAL0003847.1"/>
    </source>
</evidence>
<proteinExistence type="predicted"/>
<name>A0AAW2CZX5_9ROSI</name>
<dbReference type="InterPro" id="IPR013187">
    <property type="entry name" value="F-box-assoc_dom_typ3"/>
</dbReference>
<sequence length="354" mass="40277">MSLMRFRRACRCLHLRQLCTSASTSDDTHLLLSAFNEDTFHQHFFSIPIIHDSLSLGSPTPLFTLPSHPMGLTSSRYLNPLFCFHGPNDHDPILTYNPTTQQTLTLPFDPPIPAATATTWDIKTHFGFDPITKLHKILRVKWIEPIPQSIPRVINMECMVLTLGKGSWRKINTVLPFNCTKFGNGGESLCINGAIHWLTCYGDSIVAFDLKDENFRLIPLPHGYKEETYAPIRLKYERLIEVGGRLALLGDTVYKGESIMHMWILKDYHNHVWVKKRILYPVSWINCGQPVPIGTISTGEILLKPLSLYKTKRLAWLLFYDMDGRGFKKVDITGLPEWISSGGPRIIRTIAVYG</sequence>
<organism evidence="2 3">
    <name type="scientific">Lithocarpus litseifolius</name>
    <dbReference type="NCBI Taxonomy" id="425828"/>
    <lineage>
        <taxon>Eukaryota</taxon>
        <taxon>Viridiplantae</taxon>
        <taxon>Streptophyta</taxon>
        <taxon>Embryophyta</taxon>
        <taxon>Tracheophyta</taxon>
        <taxon>Spermatophyta</taxon>
        <taxon>Magnoliopsida</taxon>
        <taxon>eudicotyledons</taxon>
        <taxon>Gunneridae</taxon>
        <taxon>Pentapetalae</taxon>
        <taxon>rosids</taxon>
        <taxon>fabids</taxon>
        <taxon>Fagales</taxon>
        <taxon>Fagaceae</taxon>
        <taxon>Lithocarpus</taxon>
    </lineage>
</organism>
<protein>
    <recommendedName>
        <fullName evidence="1">F-box associated beta-propeller type 3 domain-containing protein</fullName>
    </recommendedName>
</protein>
<dbReference type="EMBL" id="JAZDWU010000004">
    <property type="protein sequence ID" value="KAL0003847.1"/>
    <property type="molecule type" value="Genomic_DNA"/>
</dbReference>
<dbReference type="Pfam" id="PF08268">
    <property type="entry name" value="FBA_3"/>
    <property type="match status" value="1"/>
</dbReference>
<evidence type="ECO:0000259" key="1">
    <source>
        <dbReference type="Pfam" id="PF08268"/>
    </source>
</evidence>
<accession>A0AAW2CZX5</accession>
<dbReference type="InterPro" id="IPR017451">
    <property type="entry name" value="F-box-assoc_interact_dom"/>
</dbReference>
<comment type="caution">
    <text evidence="2">The sequence shown here is derived from an EMBL/GenBank/DDBJ whole genome shotgun (WGS) entry which is preliminary data.</text>
</comment>
<gene>
    <name evidence="2" type="ORF">SO802_011408</name>
</gene>
<dbReference type="PANTHER" id="PTHR31111:SF138">
    <property type="entry name" value="F-BOX ASSOCIATED DOMAIN-CONTAINING PROTEIN"/>
    <property type="match status" value="1"/>
</dbReference>
<feature type="domain" description="F-box associated beta-propeller type 3" evidence="1">
    <location>
        <begin position="32"/>
        <end position="337"/>
    </location>
</feature>
<reference evidence="2 3" key="1">
    <citation type="submission" date="2024-01" db="EMBL/GenBank/DDBJ databases">
        <title>A telomere-to-telomere, gap-free genome of sweet tea (Lithocarpus litseifolius).</title>
        <authorList>
            <person name="Zhou J."/>
        </authorList>
    </citation>
    <scope>NUCLEOTIDE SEQUENCE [LARGE SCALE GENOMIC DNA]</scope>
    <source>
        <strain evidence="2">Zhou-2022a</strain>
        <tissue evidence="2">Leaf</tissue>
    </source>
</reference>
<dbReference type="NCBIfam" id="TIGR01640">
    <property type="entry name" value="F_box_assoc_1"/>
    <property type="match status" value="1"/>
</dbReference>
<dbReference type="AlphaFoldDB" id="A0AAW2CZX5"/>
<evidence type="ECO:0000313" key="3">
    <source>
        <dbReference type="Proteomes" id="UP001459277"/>
    </source>
</evidence>
<dbReference type="Proteomes" id="UP001459277">
    <property type="component" value="Unassembled WGS sequence"/>
</dbReference>
<dbReference type="PANTHER" id="PTHR31111">
    <property type="entry name" value="BNAA05G37150D PROTEIN-RELATED"/>
    <property type="match status" value="1"/>
</dbReference>